<dbReference type="EnsemblMetazoa" id="AALFPA23_007002.R9268">
    <property type="protein sequence ID" value="AALFPA23_007002.P9268"/>
    <property type="gene ID" value="AALFPA23_007002"/>
</dbReference>
<accession>A0ABM1Y9F0</accession>
<dbReference type="Pfam" id="PF10300">
    <property type="entry name" value="Iml2-TPR_39"/>
    <property type="match status" value="1"/>
</dbReference>
<sequence length="757" mass="85152">MASPVETSENLQDWEYVKQGIALWLNNQPKAAEESFHNRESSVHIVAGHTFISFMNAVISWETEKMNEAQSKLRELEKKCAGDIGWIKTMRTKLFGSYEPRKSLADALEEQIILADTQLCLAILVSLSQDIGGFVKGGWLLRKAWKVYQHTYSQIYQLYTKTLTCESIPQAPLRHQMGASMLELGTPSSVDWTVPNSVLPTPSLIDDKQIHLTINGCPSMDDLRREISKSRTQFFAQTLNGETKPSESTATDHITNGGETSSSSTTTGSCGSVKRSFTTQFEGVDLSATCSSGNGSSITPQSASNVSSSSESITEPVVVKQVVKRETLKLDIEGVKSKRRLNGLNGLKPVRPPPEPANHEAGETTTDDITQIDPEDVRRLMGAVSFGYGVFQLSISLLPPSLLKVISFLGFEGDRTMGVACLMHSRTSVDMRAPLSTLALLWYYTIVTPFFALDGSNLKFEICSAQELIEESTEFSKSSLFLFFRGRVERLKSNIKEAILAYEFAYRASAQREIKLLCLHEIGWCRLIQLDYGTAMNNFKDLRRCSQFSKSFYAYLTVICQGSHGYFDELTKWRAEISELINRSSQKESQIEKYIYRRCQKLPKADTESEKFDCGYWRLLVYEMLFMWNALSSCSEETLKVIIEDCGKLGDESSEPSLGLRQLILGASLCCAKRYDEAIDAYRACIAMRNDEPPLQQDVHISAFAHYELAMLLLREQSSEANAEAKQLLLHAQQTYRSFDFDNRINVRIHSILRKLN</sequence>
<dbReference type="Proteomes" id="UP000069940">
    <property type="component" value="Unassembled WGS sequence"/>
</dbReference>
<dbReference type="EnsemblMetazoa" id="AALFPA23_007002.R9264">
    <property type="protein sequence ID" value="AALFPA23_007002.P9264"/>
    <property type="gene ID" value="AALFPA23_007002"/>
</dbReference>
<dbReference type="InterPro" id="IPR019412">
    <property type="entry name" value="IML2/TPR_39"/>
</dbReference>
<dbReference type="RefSeq" id="XP_062698305.1">
    <property type="nucleotide sequence ID" value="XM_062842321.1"/>
</dbReference>
<dbReference type="EnsemblMetazoa" id="AALFPA23_007002.R9265">
    <property type="protein sequence ID" value="AALFPA23_007002.P9265"/>
    <property type="gene ID" value="AALFPA23_007002"/>
</dbReference>
<dbReference type="EnsemblMetazoa" id="AALFPA23_007002.R9273">
    <property type="protein sequence ID" value="AALFPA23_007002.P9273"/>
    <property type="gene ID" value="AALFPA23_007002"/>
</dbReference>
<feature type="compositionally biased region" description="Low complexity" evidence="1">
    <location>
        <begin position="302"/>
        <end position="311"/>
    </location>
</feature>
<dbReference type="GeneID" id="134284072"/>
<feature type="region of interest" description="Disordered" evidence="1">
    <location>
        <begin position="290"/>
        <end position="311"/>
    </location>
</feature>
<dbReference type="RefSeq" id="XP_062698302.1">
    <property type="nucleotide sequence ID" value="XM_062842318.1"/>
</dbReference>
<feature type="compositionally biased region" description="Polar residues" evidence="1">
    <location>
        <begin position="239"/>
        <end position="254"/>
    </location>
</feature>
<dbReference type="RefSeq" id="XP_062698306.1">
    <property type="nucleotide sequence ID" value="XM_062842322.1"/>
</dbReference>
<dbReference type="PANTHER" id="PTHR31859:SF1">
    <property type="entry name" value="TETRATRICOPEPTIDE REPEAT PROTEIN 39C"/>
    <property type="match status" value="1"/>
</dbReference>
<dbReference type="RefSeq" id="XP_062698304.1">
    <property type="nucleotide sequence ID" value="XM_062842320.1"/>
</dbReference>
<evidence type="ECO:0000313" key="3">
    <source>
        <dbReference type="Proteomes" id="UP000069940"/>
    </source>
</evidence>
<evidence type="ECO:0000256" key="1">
    <source>
        <dbReference type="SAM" id="MobiDB-lite"/>
    </source>
</evidence>
<dbReference type="EnsemblMetazoa" id="AALFPA23_007002.R9261">
    <property type="protein sequence ID" value="AALFPA23_007002.P9261"/>
    <property type="gene ID" value="AALFPA23_007002"/>
</dbReference>
<name>A0ABM1Y9F0_AEDAL</name>
<dbReference type="RefSeq" id="XP_062698294.1">
    <property type="nucleotide sequence ID" value="XM_062842310.1"/>
</dbReference>
<dbReference type="RefSeq" id="XP_062698297.1">
    <property type="nucleotide sequence ID" value="XM_062842313.1"/>
</dbReference>
<evidence type="ECO:0008006" key="4">
    <source>
        <dbReference type="Google" id="ProtNLM"/>
    </source>
</evidence>
<dbReference type="EnsemblMetazoa" id="AALFPA23_007002.R9269">
    <property type="protein sequence ID" value="AALFPA23_007002.P9269"/>
    <property type="gene ID" value="AALFPA23_007002"/>
</dbReference>
<dbReference type="RefSeq" id="XP_062698289.1">
    <property type="nucleotide sequence ID" value="XM_062842305.1"/>
</dbReference>
<dbReference type="EnsemblMetazoa" id="AALFPA23_007002.R9267">
    <property type="protein sequence ID" value="AALFPA23_007002.P9267"/>
    <property type="gene ID" value="AALFPA23_007002"/>
</dbReference>
<feature type="compositionally biased region" description="Polar residues" evidence="1">
    <location>
        <begin position="290"/>
        <end position="301"/>
    </location>
</feature>
<keyword evidence="3" id="KW-1185">Reference proteome</keyword>
<feature type="compositionally biased region" description="Low complexity" evidence="1">
    <location>
        <begin position="257"/>
        <end position="271"/>
    </location>
</feature>
<dbReference type="RefSeq" id="XP_062698300.1">
    <property type="nucleotide sequence ID" value="XM_062842316.1"/>
</dbReference>
<dbReference type="EnsemblMetazoa" id="AALFPA23_007002.R9257">
    <property type="protein sequence ID" value="AALFPA23_007002.P9257"/>
    <property type="gene ID" value="AALFPA23_007002"/>
</dbReference>
<dbReference type="EnsemblMetazoa" id="AALFPA23_007002.R9275">
    <property type="protein sequence ID" value="AALFPA23_007002.P9275"/>
    <property type="gene ID" value="AALFPA23_007002"/>
</dbReference>
<protein>
    <recommendedName>
        <fullName evidence="4">Tetratricopeptide repeat protein 39C</fullName>
    </recommendedName>
</protein>
<dbReference type="RefSeq" id="XP_062698303.1">
    <property type="nucleotide sequence ID" value="XM_062842319.1"/>
</dbReference>
<dbReference type="RefSeq" id="XP_062698292.1">
    <property type="nucleotide sequence ID" value="XM_062842308.1"/>
</dbReference>
<dbReference type="RefSeq" id="XP_062698295.1">
    <property type="nucleotide sequence ID" value="XM_062842311.1"/>
</dbReference>
<dbReference type="RefSeq" id="XP_062698298.1">
    <property type="nucleotide sequence ID" value="XM_062842314.1"/>
</dbReference>
<dbReference type="RefSeq" id="XP_062698308.1">
    <property type="nucleotide sequence ID" value="XM_062842324.1"/>
</dbReference>
<dbReference type="InterPro" id="IPR011990">
    <property type="entry name" value="TPR-like_helical_dom_sf"/>
</dbReference>
<dbReference type="RefSeq" id="XP_062698296.1">
    <property type="nucleotide sequence ID" value="XM_062842312.1"/>
</dbReference>
<dbReference type="RefSeq" id="XP_062698293.1">
    <property type="nucleotide sequence ID" value="XM_062842309.1"/>
</dbReference>
<dbReference type="EnsemblMetazoa" id="AALFPA23_007002.R9271">
    <property type="protein sequence ID" value="AALFPA23_007002.P9271"/>
    <property type="gene ID" value="AALFPA23_007002"/>
</dbReference>
<feature type="region of interest" description="Disordered" evidence="1">
    <location>
        <begin position="239"/>
        <end position="271"/>
    </location>
</feature>
<dbReference type="EnsemblMetazoa" id="AALFPA23_007002.R9259">
    <property type="protein sequence ID" value="AALFPA23_007002.P9259"/>
    <property type="gene ID" value="AALFPA23_007002"/>
</dbReference>
<dbReference type="EnsemblMetazoa" id="AALFPA23_007002.R9260">
    <property type="protein sequence ID" value="AALFPA23_007002.P9260"/>
    <property type="gene ID" value="AALFPA23_007002"/>
</dbReference>
<dbReference type="Gene3D" id="1.25.40.10">
    <property type="entry name" value="Tetratricopeptide repeat domain"/>
    <property type="match status" value="1"/>
</dbReference>
<proteinExistence type="predicted"/>
<dbReference type="EnsemblMetazoa" id="AALFPA23_007002.R9258">
    <property type="protein sequence ID" value="AALFPA23_007002.P9258"/>
    <property type="gene ID" value="AALFPA23_007002"/>
</dbReference>
<dbReference type="RefSeq" id="XP_062698307.1">
    <property type="nucleotide sequence ID" value="XM_062842323.1"/>
</dbReference>
<dbReference type="RefSeq" id="XP_062698291.1">
    <property type="nucleotide sequence ID" value="XM_062842307.1"/>
</dbReference>
<dbReference type="SUPFAM" id="SSF48452">
    <property type="entry name" value="TPR-like"/>
    <property type="match status" value="1"/>
</dbReference>
<dbReference type="EnsemblMetazoa" id="AALFPA23_007002.R9263">
    <property type="protein sequence ID" value="AALFPA23_007002.P9263"/>
    <property type="gene ID" value="AALFPA23_007002"/>
</dbReference>
<dbReference type="EnsemblMetazoa" id="AALFPA23_007002.R9266">
    <property type="protein sequence ID" value="AALFPA23_007002.P9266"/>
    <property type="gene ID" value="AALFPA23_007002"/>
</dbReference>
<dbReference type="EnsemblMetazoa" id="AALFPA23_007002.R9272">
    <property type="protein sequence ID" value="AALFPA23_007002.P9272"/>
    <property type="gene ID" value="AALFPA23_007002"/>
</dbReference>
<reference evidence="3" key="1">
    <citation type="journal article" date="2015" name="Proc. Natl. Acad. Sci. U.S.A.">
        <title>Genome sequence of the Asian Tiger mosquito, Aedes albopictus, reveals insights into its biology, genetics, and evolution.</title>
        <authorList>
            <person name="Chen X.G."/>
            <person name="Jiang X."/>
            <person name="Gu J."/>
            <person name="Xu M."/>
            <person name="Wu Y."/>
            <person name="Deng Y."/>
            <person name="Zhang C."/>
            <person name="Bonizzoni M."/>
            <person name="Dermauw W."/>
            <person name="Vontas J."/>
            <person name="Armbruster P."/>
            <person name="Huang X."/>
            <person name="Yang Y."/>
            <person name="Zhang H."/>
            <person name="He W."/>
            <person name="Peng H."/>
            <person name="Liu Y."/>
            <person name="Wu K."/>
            <person name="Chen J."/>
            <person name="Lirakis M."/>
            <person name="Topalis P."/>
            <person name="Van Leeuwen T."/>
            <person name="Hall A.B."/>
            <person name="Jiang X."/>
            <person name="Thorpe C."/>
            <person name="Mueller R.L."/>
            <person name="Sun C."/>
            <person name="Waterhouse R.M."/>
            <person name="Yan G."/>
            <person name="Tu Z.J."/>
            <person name="Fang X."/>
            <person name="James A.A."/>
        </authorList>
    </citation>
    <scope>NUCLEOTIDE SEQUENCE [LARGE SCALE GENOMIC DNA]</scope>
    <source>
        <strain evidence="3">Foshan</strain>
    </source>
</reference>
<dbReference type="RefSeq" id="XP_062698301.1">
    <property type="nucleotide sequence ID" value="XM_062842317.1"/>
</dbReference>
<dbReference type="EnsemblMetazoa" id="AALFPA23_007002.R9274">
    <property type="protein sequence ID" value="AALFPA23_007002.P9274"/>
    <property type="gene ID" value="AALFPA23_007002"/>
</dbReference>
<dbReference type="EnsemblMetazoa" id="AALFPA23_007002.R9270">
    <property type="protein sequence ID" value="AALFPA23_007002.P9270"/>
    <property type="gene ID" value="AALFPA23_007002"/>
</dbReference>
<feature type="region of interest" description="Disordered" evidence="1">
    <location>
        <begin position="343"/>
        <end position="363"/>
    </location>
</feature>
<reference evidence="2" key="2">
    <citation type="submission" date="2025-05" db="UniProtKB">
        <authorList>
            <consortium name="EnsemblMetazoa"/>
        </authorList>
    </citation>
    <scope>IDENTIFICATION</scope>
    <source>
        <strain evidence="2">Foshan</strain>
    </source>
</reference>
<dbReference type="EnsemblMetazoa" id="AALFPA23_007002.R9262">
    <property type="protein sequence ID" value="AALFPA23_007002.P9262"/>
    <property type="gene ID" value="AALFPA23_007002"/>
</dbReference>
<evidence type="ECO:0000313" key="2">
    <source>
        <dbReference type="EnsemblMetazoa" id="AALFPA23_007002.P9267"/>
    </source>
</evidence>
<dbReference type="RefSeq" id="XP_062698290.1">
    <property type="nucleotide sequence ID" value="XM_062842306.1"/>
</dbReference>
<organism evidence="2 3">
    <name type="scientific">Aedes albopictus</name>
    <name type="common">Asian tiger mosquito</name>
    <name type="synonym">Stegomyia albopicta</name>
    <dbReference type="NCBI Taxonomy" id="7160"/>
    <lineage>
        <taxon>Eukaryota</taxon>
        <taxon>Metazoa</taxon>
        <taxon>Ecdysozoa</taxon>
        <taxon>Arthropoda</taxon>
        <taxon>Hexapoda</taxon>
        <taxon>Insecta</taxon>
        <taxon>Pterygota</taxon>
        <taxon>Neoptera</taxon>
        <taxon>Endopterygota</taxon>
        <taxon>Diptera</taxon>
        <taxon>Nematocera</taxon>
        <taxon>Culicoidea</taxon>
        <taxon>Culicidae</taxon>
        <taxon>Culicinae</taxon>
        <taxon>Aedini</taxon>
        <taxon>Aedes</taxon>
        <taxon>Stegomyia</taxon>
    </lineage>
</organism>
<dbReference type="PANTHER" id="PTHR31859">
    <property type="entry name" value="TETRATRICOPEPTIDE REPEAT PROTEIN 39 FAMILY MEMBER"/>
    <property type="match status" value="1"/>
</dbReference>